<proteinExistence type="predicted"/>
<sequence>MAEPDTRRRARPKAIGFVRGDVSGLAAPRHASAVTRHAQLLGYQYVYTIRPPWDAPDPIGYALGIAAGLDVAALVVFDLAHVNDQPDLETVCPATTWARTARPGPCAVGAA</sequence>
<name>A0ABZ1YTH0_9NOCA</name>
<dbReference type="EMBL" id="CP109441">
    <property type="protein sequence ID" value="WUV45565.1"/>
    <property type="molecule type" value="Genomic_DNA"/>
</dbReference>
<organism evidence="1 2">
    <name type="scientific">Nocardia vinacea</name>
    <dbReference type="NCBI Taxonomy" id="96468"/>
    <lineage>
        <taxon>Bacteria</taxon>
        <taxon>Bacillati</taxon>
        <taxon>Actinomycetota</taxon>
        <taxon>Actinomycetes</taxon>
        <taxon>Mycobacteriales</taxon>
        <taxon>Nocardiaceae</taxon>
        <taxon>Nocardia</taxon>
    </lineage>
</organism>
<keyword evidence="2" id="KW-1185">Reference proteome</keyword>
<evidence type="ECO:0000313" key="1">
    <source>
        <dbReference type="EMBL" id="WUV45565.1"/>
    </source>
</evidence>
<evidence type="ECO:0000313" key="2">
    <source>
        <dbReference type="Proteomes" id="UP001432062"/>
    </source>
</evidence>
<dbReference type="Proteomes" id="UP001432062">
    <property type="component" value="Chromosome"/>
</dbReference>
<protein>
    <recommendedName>
        <fullName evidence="3">Luciferase-like domain-containing protein</fullName>
    </recommendedName>
</protein>
<dbReference type="RefSeq" id="WP_329408940.1">
    <property type="nucleotide sequence ID" value="NZ_CP109441.1"/>
</dbReference>
<accession>A0ABZ1YTH0</accession>
<evidence type="ECO:0008006" key="3">
    <source>
        <dbReference type="Google" id="ProtNLM"/>
    </source>
</evidence>
<reference evidence="1" key="1">
    <citation type="submission" date="2022-10" db="EMBL/GenBank/DDBJ databases">
        <title>The complete genomes of actinobacterial strains from the NBC collection.</title>
        <authorList>
            <person name="Joergensen T.S."/>
            <person name="Alvarez Arevalo M."/>
            <person name="Sterndorff E.B."/>
            <person name="Faurdal D."/>
            <person name="Vuksanovic O."/>
            <person name="Mourched A.-S."/>
            <person name="Charusanti P."/>
            <person name="Shaw S."/>
            <person name="Blin K."/>
            <person name="Weber T."/>
        </authorList>
    </citation>
    <scope>NUCLEOTIDE SEQUENCE</scope>
    <source>
        <strain evidence="1">NBC_01482</strain>
    </source>
</reference>
<gene>
    <name evidence="1" type="ORF">OG563_41775</name>
</gene>